<organism evidence="8 9">
    <name type="scientific">[Clostridium] leptum DSM 753</name>
    <dbReference type="NCBI Taxonomy" id="428125"/>
    <lineage>
        <taxon>Bacteria</taxon>
        <taxon>Bacillati</taxon>
        <taxon>Bacillota</taxon>
        <taxon>Clostridia</taxon>
        <taxon>Eubacteriales</taxon>
        <taxon>Oscillospiraceae</taxon>
        <taxon>Oscillospiraceae incertae sedis</taxon>
    </lineage>
</organism>
<keyword evidence="6 7" id="KW-0472">Membrane</keyword>
<feature type="transmembrane region" description="Helical" evidence="7">
    <location>
        <begin position="59"/>
        <end position="79"/>
    </location>
</feature>
<feature type="transmembrane region" description="Helical" evidence="7">
    <location>
        <begin position="400"/>
        <end position="419"/>
    </location>
</feature>
<dbReference type="InterPro" id="IPR002528">
    <property type="entry name" value="MATE_fam"/>
</dbReference>
<dbReference type="EMBL" id="ABCB02000020">
    <property type="protein sequence ID" value="EDO60065.1"/>
    <property type="molecule type" value="Genomic_DNA"/>
</dbReference>
<proteinExistence type="predicted"/>
<evidence type="ECO:0000313" key="9">
    <source>
        <dbReference type="Proteomes" id="UP000003490"/>
    </source>
</evidence>
<feature type="transmembrane region" description="Helical" evidence="7">
    <location>
        <begin position="179"/>
        <end position="197"/>
    </location>
</feature>
<comment type="subcellular location">
    <subcellularLocation>
        <location evidence="1">Cell membrane</location>
        <topology evidence="1">Multi-pass membrane protein</topology>
    </subcellularLocation>
</comment>
<feature type="transmembrane region" description="Helical" evidence="7">
    <location>
        <begin position="136"/>
        <end position="159"/>
    </location>
</feature>
<reference evidence="8 9" key="1">
    <citation type="submission" date="2007-08" db="EMBL/GenBank/DDBJ databases">
        <title>Draft genome sequence of Clostridium leptum (DSM 753).</title>
        <authorList>
            <person name="Sudarsanam P."/>
            <person name="Ley R."/>
            <person name="Guruge J."/>
            <person name="Turnbaugh P.J."/>
            <person name="Mahowald M."/>
            <person name="Liep D."/>
            <person name="Gordon J."/>
        </authorList>
    </citation>
    <scope>NUCLEOTIDE SEQUENCE [LARGE SCALE GENOMIC DNA]</scope>
    <source>
        <strain evidence="8 9">DSM 753</strain>
    </source>
</reference>
<evidence type="ECO:0000256" key="4">
    <source>
        <dbReference type="ARBA" id="ARBA00022692"/>
    </source>
</evidence>
<feature type="transmembrane region" description="Helical" evidence="7">
    <location>
        <begin position="308"/>
        <end position="327"/>
    </location>
</feature>
<dbReference type="NCBIfam" id="TIGR00797">
    <property type="entry name" value="matE"/>
    <property type="match status" value="1"/>
</dbReference>
<dbReference type="Proteomes" id="UP000003490">
    <property type="component" value="Unassembled WGS sequence"/>
</dbReference>
<gene>
    <name evidence="8" type="ORF">CLOLEP_02882</name>
</gene>
<feature type="transmembrane region" description="Helical" evidence="7">
    <location>
        <begin position="15"/>
        <end position="38"/>
    </location>
</feature>
<dbReference type="PANTHER" id="PTHR43549:SF3">
    <property type="entry name" value="MULTIDRUG RESISTANCE PROTEIN YPNP-RELATED"/>
    <property type="match status" value="1"/>
</dbReference>
<dbReference type="GO" id="GO:0015297">
    <property type="term" value="F:antiporter activity"/>
    <property type="evidence" value="ECO:0007669"/>
    <property type="project" value="InterPro"/>
</dbReference>
<evidence type="ECO:0000256" key="1">
    <source>
        <dbReference type="ARBA" id="ARBA00004651"/>
    </source>
</evidence>
<sequence>MFACIYYDIRAVGNVLSAAFCYAEGALYRGYPLLFLFRKDFEKMKEEQNLTTGSVPKKLIIFALPLLLANLLQSFYSIVDMLVVGNIVGETGLAAISNASMISFIINSICIGVTMGGTVLIAQYKGANDEQGQSKTVGTLFATSLIASFIVTIIGLIVYKPLFHILNVPAASMQDACEYMKIICCGTVFVFGYNAVCSIMKGFGDSKSPLYFVAIATAVNVILDLILVGLFNMGTAGAAYATIFSQGVSLFVSIIHLKRKKFVFDFKIKHFAIKSDKLITVLKVGLPTAIQMVIVNISYLLITGMLNYFGVSVAAASGVGLKINTFAGMPCWAIGQAVTAMVGQNVGANDIERVRKTTKIGLYLNVSVTLIAIIIVQLFAEQIIMLFEPESQEVIKGGVLYLRMCCGINSLIYAAMYTFDSFAIGIGSANVAMINALLDAVFVRLSVSWILAFVIHIGFTGIYIGQAVSPVLPAIVGLIYFKSKSWEKKKLIHHAERSVGQP</sequence>
<evidence type="ECO:0000313" key="8">
    <source>
        <dbReference type="EMBL" id="EDO60065.1"/>
    </source>
</evidence>
<accession>A7VWB8</accession>
<dbReference type="eggNOG" id="COG0534">
    <property type="taxonomic scope" value="Bacteria"/>
</dbReference>
<feature type="transmembrane region" description="Helical" evidence="7">
    <location>
        <begin position="461"/>
        <end position="481"/>
    </location>
</feature>
<dbReference type="PANTHER" id="PTHR43549">
    <property type="entry name" value="MULTIDRUG RESISTANCE PROTEIN YPNP-RELATED"/>
    <property type="match status" value="1"/>
</dbReference>
<protein>
    <submittedName>
        <fullName evidence="8">MATE efflux family protein</fullName>
    </submittedName>
</protein>
<dbReference type="InterPro" id="IPR048279">
    <property type="entry name" value="MdtK-like"/>
</dbReference>
<dbReference type="HOGENOM" id="CLU_012893_5_0_9"/>
<comment type="caution">
    <text evidence="8">The sequence shown here is derived from an EMBL/GenBank/DDBJ whole genome shotgun (WGS) entry which is preliminary data.</text>
</comment>
<evidence type="ECO:0000256" key="7">
    <source>
        <dbReference type="SAM" id="Phobius"/>
    </source>
</evidence>
<dbReference type="PIRSF" id="PIRSF006603">
    <property type="entry name" value="DinF"/>
    <property type="match status" value="1"/>
</dbReference>
<name>A7VWB8_9FIRM</name>
<feature type="transmembrane region" description="Helical" evidence="7">
    <location>
        <begin position="209"/>
        <end position="231"/>
    </location>
</feature>
<dbReference type="AlphaFoldDB" id="A7VWB8"/>
<feature type="transmembrane region" description="Helical" evidence="7">
    <location>
        <begin position="99"/>
        <end position="124"/>
    </location>
</feature>
<feature type="transmembrane region" description="Helical" evidence="7">
    <location>
        <begin position="431"/>
        <end position="455"/>
    </location>
</feature>
<keyword evidence="2" id="KW-0813">Transport</keyword>
<evidence type="ECO:0000256" key="3">
    <source>
        <dbReference type="ARBA" id="ARBA00022475"/>
    </source>
</evidence>
<feature type="transmembrane region" description="Helical" evidence="7">
    <location>
        <begin position="278"/>
        <end position="302"/>
    </location>
</feature>
<dbReference type="Pfam" id="PF01554">
    <property type="entry name" value="MatE"/>
    <property type="match status" value="2"/>
</dbReference>
<feature type="transmembrane region" description="Helical" evidence="7">
    <location>
        <begin position="237"/>
        <end position="257"/>
    </location>
</feature>
<evidence type="ECO:0000256" key="2">
    <source>
        <dbReference type="ARBA" id="ARBA00022448"/>
    </source>
</evidence>
<dbReference type="GO" id="GO:0005886">
    <property type="term" value="C:plasma membrane"/>
    <property type="evidence" value="ECO:0007669"/>
    <property type="project" value="UniProtKB-SubCell"/>
</dbReference>
<keyword evidence="3" id="KW-1003">Cell membrane</keyword>
<keyword evidence="5 7" id="KW-1133">Transmembrane helix</keyword>
<evidence type="ECO:0000256" key="6">
    <source>
        <dbReference type="ARBA" id="ARBA00023136"/>
    </source>
</evidence>
<feature type="transmembrane region" description="Helical" evidence="7">
    <location>
        <begin position="362"/>
        <end position="380"/>
    </location>
</feature>
<dbReference type="GO" id="GO:0042910">
    <property type="term" value="F:xenobiotic transmembrane transporter activity"/>
    <property type="evidence" value="ECO:0007669"/>
    <property type="project" value="InterPro"/>
</dbReference>
<evidence type="ECO:0000256" key="5">
    <source>
        <dbReference type="ARBA" id="ARBA00022989"/>
    </source>
</evidence>
<keyword evidence="4 7" id="KW-0812">Transmembrane</keyword>
<dbReference type="CDD" id="cd13138">
    <property type="entry name" value="MATE_yoeA_like"/>
    <property type="match status" value="1"/>
</dbReference>
<dbReference type="InterPro" id="IPR052031">
    <property type="entry name" value="Membrane_Transporter-Flippase"/>
</dbReference>
<reference evidence="8 9" key="2">
    <citation type="submission" date="2007-08" db="EMBL/GenBank/DDBJ databases">
        <authorList>
            <person name="Fulton L."/>
            <person name="Clifton S."/>
            <person name="Fulton B."/>
            <person name="Xu J."/>
            <person name="Minx P."/>
            <person name="Pepin K.H."/>
            <person name="Johnson M."/>
            <person name="Thiruvilangam P."/>
            <person name="Bhonagiri V."/>
            <person name="Nash W.E."/>
            <person name="Wang C."/>
            <person name="Mardis E.R."/>
            <person name="Wilson R.K."/>
        </authorList>
    </citation>
    <scope>NUCLEOTIDE SEQUENCE [LARGE SCALE GENOMIC DNA]</scope>
    <source>
        <strain evidence="8 9">DSM 753</strain>
    </source>
</reference>